<evidence type="ECO:0000259" key="16">
    <source>
        <dbReference type="PROSITE" id="PS51217"/>
    </source>
</evidence>
<comment type="cofactor">
    <cofactor evidence="13">
        <name>Mg(2+)</name>
        <dbReference type="ChEBI" id="CHEBI:18420"/>
    </cofactor>
</comment>
<dbReference type="PROSITE" id="PS51198">
    <property type="entry name" value="UVRD_HELICASE_ATP_BIND"/>
    <property type="match status" value="1"/>
</dbReference>
<dbReference type="GO" id="GO:0003690">
    <property type="term" value="F:double-stranded DNA binding"/>
    <property type="evidence" value="ECO:0007669"/>
    <property type="project" value="UniProtKB-UniRule"/>
</dbReference>
<keyword evidence="7 13" id="KW-0067">ATP-binding</keyword>
<dbReference type="Gene3D" id="3.40.50.300">
    <property type="entry name" value="P-loop containing nucleotide triphosphate hydrolases"/>
    <property type="match status" value="4"/>
</dbReference>
<dbReference type="EMBL" id="NGNV01000007">
    <property type="protein sequence ID" value="OYR88699.1"/>
    <property type="molecule type" value="Genomic_DNA"/>
</dbReference>
<keyword evidence="8 13" id="KW-0238">DNA-binding</keyword>
<evidence type="ECO:0000256" key="11">
    <source>
        <dbReference type="ARBA" id="ARBA00034617"/>
    </source>
</evidence>
<keyword evidence="2 13" id="KW-0547">Nucleotide-binding</keyword>
<dbReference type="EC" id="3.1.-.-" evidence="13"/>
<evidence type="ECO:0000313" key="18">
    <source>
        <dbReference type="EMBL" id="OYR92588.1"/>
    </source>
</evidence>
<dbReference type="PANTHER" id="PTHR11070">
    <property type="entry name" value="UVRD / RECB / PCRA DNA HELICASE FAMILY MEMBER"/>
    <property type="match status" value="1"/>
</dbReference>
<dbReference type="Pfam" id="PF00580">
    <property type="entry name" value="UvrD-helicase"/>
    <property type="match status" value="1"/>
</dbReference>
<dbReference type="PANTHER" id="PTHR11070:SF48">
    <property type="entry name" value="ATP-DEPENDENT HELICASE_NUCLEASE SUBUNIT A"/>
    <property type="match status" value="1"/>
</dbReference>
<evidence type="ECO:0000256" key="13">
    <source>
        <dbReference type="HAMAP-Rule" id="MF_01451"/>
    </source>
</evidence>
<dbReference type="InterPro" id="IPR038726">
    <property type="entry name" value="PDDEXK_AddAB-type"/>
</dbReference>
<dbReference type="CDD" id="cd17932">
    <property type="entry name" value="DEXQc_UvrD"/>
    <property type="match status" value="1"/>
</dbReference>
<keyword evidence="9 13" id="KW-0234">DNA repair</keyword>
<keyword evidence="1 13" id="KW-0540">Nuclease</keyword>
<evidence type="ECO:0000313" key="19">
    <source>
        <dbReference type="Proteomes" id="UP000215828"/>
    </source>
</evidence>
<dbReference type="EC" id="5.6.2.4" evidence="13"/>
<comment type="function">
    <text evidence="13">The heterodimer acts as both an ATP-dependent DNA helicase and an ATP-dependent, dual-direction single-stranded exonuclease. Recognizes the chi site generating a DNA molecule suitable for the initiation of homologous recombination. The AddA nuclease domain is required for chi fragment generation; this subunit has the helicase and 3' -&gt; 5' nuclease activities.</text>
</comment>
<evidence type="ECO:0000313" key="17">
    <source>
        <dbReference type="EMBL" id="OYR88699.1"/>
    </source>
</evidence>
<dbReference type="RefSeq" id="WP_094495983.1">
    <property type="nucleotide sequence ID" value="NZ_NGNV01000007.1"/>
</dbReference>
<dbReference type="GO" id="GO:0043138">
    <property type="term" value="F:3'-5' DNA helicase activity"/>
    <property type="evidence" value="ECO:0007669"/>
    <property type="project" value="UniProtKB-UniRule"/>
</dbReference>
<dbReference type="InterPro" id="IPR014152">
    <property type="entry name" value="AddA"/>
</dbReference>
<evidence type="ECO:0000256" key="12">
    <source>
        <dbReference type="ARBA" id="ARBA00048988"/>
    </source>
</evidence>
<name>A0A256LGL0_9LACO</name>
<accession>A0A256LGL0</accession>
<evidence type="ECO:0000256" key="14">
    <source>
        <dbReference type="PROSITE-ProRule" id="PRU00560"/>
    </source>
</evidence>
<evidence type="ECO:0000256" key="4">
    <source>
        <dbReference type="ARBA" id="ARBA00022801"/>
    </source>
</evidence>
<gene>
    <name evidence="13" type="primary">addA</name>
    <name evidence="17" type="ORF">CBF53_02415</name>
    <name evidence="18" type="ORF">CBF70_03185</name>
</gene>
<dbReference type="GO" id="GO:0005829">
    <property type="term" value="C:cytosol"/>
    <property type="evidence" value="ECO:0007669"/>
    <property type="project" value="TreeGrafter"/>
</dbReference>
<dbReference type="InterPro" id="IPR000212">
    <property type="entry name" value="DNA_helicase_UvrD/REP"/>
</dbReference>
<comment type="catalytic activity">
    <reaction evidence="11 13">
        <text>Couples ATP hydrolysis with the unwinding of duplex DNA by translocating in the 3'-5' direction.</text>
        <dbReference type="EC" id="5.6.2.4"/>
    </reaction>
</comment>
<keyword evidence="4 13" id="KW-0378">Hydrolase</keyword>
<comment type="catalytic activity">
    <reaction evidence="12 13">
        <text>ATP + H2O = ADP + phosphate + H(+)</text>
        <dbReference type="Rhea" id="RHEA:13065"/>
        <dbReference type="ChEBI" id="CHEBI:15377"/>
        <dbReference type="ChEBI" id="CHEBI:15378"/>
        <dbReference type="ChEBI" id="CHEBI:30616"/>
        <dbReference type="ChEBI" id="CHEBI:43474"/>
        <dbReference type="ChEBI" id="CHEBI:456216"/>
        <dbReference type="EC" id="5.6.2.4"/>
    </reaction>
</comment>
<keyword evidence="20" id="KW-1185">Reference proteome</keyword>
<evidence type="ECO:0000256" key="9">
    <source>
        <dbReference type="ARBA" id="ARBA00023204"/>
    </source>
</evidence>
<proteinExistence type="inferred from homology"/>
<dbReference type="GO" id="GO:0033202">
    <property type="term" value="C:DNA helicase complex"/>
    <property type="evidence" value="ECO:0007669"/>
    <property type="project" value="TreeGrafter"/>
</dbReference>
<dbReference type="InterPro" id="IPR027417">
    <property type="entry name" value="P-loop_NTPase"/>
</dbReference>
<evidence type="ECO:0000256" key="2">
    <source>
        <dbReference type="ARBA" id="ARBA00022741"/>
    </source>
</evidence>
<reference evidence="19 20" key="3">
    <citation type="submission" date="2017-09" db="EMBL/GenBank/DDBJ databases">
        <title>Tripartite evolution among Lactobacillus johnsonii, Lactobacillus taiwanensis, Lactobacillus reuteri and their rodent host.</title>
        <authorList>
            <person name="Wang T."/>
            <person name="Knowles S."/>
            <person name="Cheng C."/>
        </authorList>
    </citation>
    <scope>NUCLEOTIDE SEQUENCE [LARGE SCALE GENOMIC DNA]</scope>
    <source>
        <strain evidence="18 19">609q</strain>
        <strain evidence="17 20">609u</strain>
    </source>
</reference>
<evidence type="ECO:0000313" key="20">
    <source>
        <dbReference type="Proteomes" id="UP000216316"/>
    </source>
</evidence>
<evidence type="ECO:0000256" key="1">
    <source>
        <dbReference type="ARBA" id="ARBA00022722"/>
    </source>
</evidence>
<dbReference type="HAMAP" id="MF_01451">
    <property type="entry name" value="AddA"/>
    <property type="match status" value="1"/>
</dbReference>
<comment type="subunit">
    <text evidence="13">Heterodimer of AddA and AddB/RexB.</text>
</comment>
<evidence type="ECO:0000256" key="7">
    <source>
        <dbReference type="ARBA" id="ARBA00022840"/>
    </source>
</evidence>
<dbReference type="GO" id="GO:0000724">
    <property type="term" value="P:double-strand break repair via homologous recombination"/>
    <property type="evidence" value="ECO:0007669"/>
    <property type="project" value="UniProtKB-UniRule"/>
</dbReference>
<organism evidence="18 19">
    <name type="scientific">Lactobacillus taiwanensis</name>
    <dbReference type="NCBI Taxonomy" id="508451"/>
    <lineage>
        <taxon>Bacteria</taxon>
        <taxon>Bacillati</taxon>
        <taxon>Bacillota</taxon>
        <taxon>Bacilli</taxon>
        <taxon>Lactobacillales</taxon>
        <taxon>Lactobacillaceae</taxon>
        <taxon>Lactobacillus</taxon>
    </lineage>
</organism>
<dbReference type="InterPro" id="IPR011604">
    <property type="entry name" value="PDDEXK-like_dom_sf"/>
</dbReference>
<evidence type="ECO:0000256" key="3">
    <source>
        <dbReference type="ARBA" id="ARBA00022763"/>
    </source>
</evidence>
<keyword evidence="5 13" id="KW-0347">Helicase</keyword>
<dbReference type="PROSITE" id="PS51217">
    <property type="entry name" value="UVRD_HELICASE_CTER"/>
    <property type="match status" value="1"/>
</dbReference>
<evidence type="ECO:0000256" key="8">
    <source>
        <dbReference type="ARBA" id="ARBA00023125"/>
    </source>
</evidence>
<keyword evidence="6 13" id="KW-0269">Exonuclease</keyword>
<dbReference type="SUPFAM" id="SSF52540">
    <property type="entry name" value="P-loop containing nucleoside triphosphate hydrolases"/>
    <property type="match status" value="1"/>
</dbReference>
<keyword evidence="3 13" id="KW-0227">DNA damage</keyword>
<dbReference type="AlphaFoldDB" id="A0A256LGL0"/>
<dbReference type="GO" id="GO:0005524">
    <property type="term" value="F:ATP binding"/>
    <property type="evidence" value="ECO:0007669"/>
    <property type="project" value="UniProtKB-UniRule"/>
</dbReference>
<comment type="caution">
    <text evidence="18">The sequence shown here is derived from an EMBL/GenBank/DDBJ whole genome shotgun (WGS) entry which is preliminary data.</text>
</comment>
<comment type="similarity">
    <text evidence="13">Belongs to the helicase family. AddA subfamily.</text>
</comment>
<dbReference type="Pfam" id="PF12705">
    <property type="entry name" value="PDDEXK_1"/>
    <property type="match status" value="1"/>
</dbReference>
<evidence type="ECO:0000259" key="15">
    <source>
        <dbReference type="PROSITE" id="PS51198"/>
    </source>
</evidence>
<evidence type="ECO:0000256" key="5">
    <source>
        <dbReference type="ARBA" id="ARBA00022806"/>
    </source>
</evidence>
<feature type="binding site" evidence="14">
    <location>
        <begin position="23"/>
        <end position="30"/>
    </location>
    <ligand>
        <name>ATP</name>
        <dbReference type="ChEBI" id="CHEBI:30616"/>
    </ligand>
</feature>
<keyword evidence="10 13" id="KW-0413">Isomerase</keyword>
<sequence length="1204" mass="139609">MTNFTREQNQAINDHGRDILVSASAGSGKTTVLVERVLRRILSGTPVSSLLIITFTKAAAREMKERIKQKISDQLEIEPDNQFLRNQLLGIDTANISTIDSFCLDIIRRFYYVIDLDPQFSVLTDETQAELLKERALRELESEYLEEDNQDFQDFYDNFSGDRDAEGARNLLLQLYNTATSEPNYENFLNNLANYYHVEDKLVESSLWQTQIKPLLIKEVSDLKDEVKKLFTFPEIDGADLSKVKENYDIFANRLDEFLKALKDDCSYNEIRASLMNCKFEKTIRKSKKWSEDSIAVYQESQDLKSDLNDQLKKIFASFFVVEEKEQIKVLKKSEKLVETITGVEKKLIKKFSQLKREQNLIDYSDMEQFAFNILTTDTSNAHLAREYYQEKFNEILIDEYQDVNALQENIIRAIKKKGQNTLFMVGDVKQSIYSFRQARPDLFLSKYHAYGQDENSERIVLADNFRSTKRVTETVNVLFDPILTTNFGGIDYKKEGQLQFGADYYPADLPTASEYIFSDKKRTQSAYEEKYGDEIDFSEIQMVIARIKQLKKENFQIWDRRTQLKRPLEYSDIAIITRTRSDNLQVMQEFAKADLPLFVTDAQNYFQTFELIMIMNYLRLIDNPQQDIPLVAVLRSPLFNFKEPELAQIRVKSRSGNFYTALASFASVNSDLGKKCKGFLQQLETLRNFAATHRISELIWSIYEKTHLLEIVTGLPNGQQRRVNLESLYERATSYESAGFKGLYQFISFIERMRKNQKDLAQPLLSDKADNAVKLMTIHASKGLEFPVVFVMGLGHKYQTRNLSGNFTIGKDSLGLTVKEKDYRIDSLVKSVADVEKRQQMLEEEARILYVGLTRAQQKLILVASVNDLESKQKKWLSEIDQRTNTLPLVKKINAQSPLDFLGPKLEQKHEFDQKIDDMTLALEEQDRLYYLKFNLDFKLEEIRAHNEDTQELSSKINTVVKDLYDFYYPFGDATKTTAYQSVSEIKKVFNDPMDTELENSRLISSSNRYLQPIDETPTFLEEQKFTGAEIGTAMHLVLQYYNYEGSKNEKNLEEEIKKLVELGKLNPLMAPYLSKDALNWFVMSEFAKDFWKKPANLHRESQFSSLVNASELFNNFSDPAAKILVHGTVDGYFETDEGLILFDYKTDFVDKKHEEQAIKKIKQKYTGQLRLYEQALNEMTDSKKVIGKYLILLDAKKVVPVD</sequence>
<dbReference type="NCBIfam" id="TIGR02785">
    <property type="entry name" value="addA_Gpos"/>
    <property type="match status" value="1"/>
</dbReference>
<dbReference type="Pfam" id="PF13361">
    <property type="entry name" value="UvrD_C"/>
    <property type="match status" value="1"/>
</dbReference>
<evidence type="ECO:0000256" key="6">
    <source>
        <dbReference type="ARBA" id="ARBA00022839"/>
    </source>
</evidence>
<feature type="domain" description="UvrD-like helicase ATP-binding" evidence="15">
    <location>
        <begin position="2"/>
        <end position="469"/>
    </location>
</feature>
<dbReference type="Proteomes" id="UP000215828">
    <property type="component" value="Unassembled WGS sequence"/>
</dbReference>
<dbReference type="GO" id="GO:0008408">
    <property type="term" value="F:3'-5' exonuclease activity"/>
    <property type="evidence" value="ECO:0007669"/>
    <property type="project" value="UniProtKB-UniRule"/>
</dbReference>
<protein>
    <recommendedName>
        <fullName evidence="13">ATP-dependent helicase/nuclease subunit A</fullName>
        <ecNumber evidence="13">3.1.-.-</ecNumber>
        <ecNumber evidence="13">5.6.2.4</ecNumber>
    </recommendedName>
    <alternativeName>
        <fullName evidence="13">ATP-dependent helicase/nuclease AddA</fullName>
    </alternativeName>
    <alternativeName>
        <fullName evidence="13">DNA 3'-5' helicase AddA</fullName>
    </alternativeName>
</protein>
<reference evidence="18 19" key="1">
    <citation type="submission" date="2017-04" db="EMBL/GenBank/DDBJ databases">
        <authorList>
            <person name="Afonso C.L."/>
            <person name="Miller P.J."/>
            <person name="Scott M.A."/>
            <person name="Spackman E."/>
            <person name="Goraichik I."/>
            <person name="Dimitrov K.M."/>
            <person name="Suarez D.L."/>
            <person name="Swayne D.E."/>
        </authorList>
    </citation>
    <scope>NUCLEOTIDE SEQUENCE [LARGE SCALE GENOMIC DNA]</scope>
    <source>
        <strain evidence="18 19">609q</strain>
    </source>
</reference>
<dbReference type="Gene3D" id="3.90.320.10">
    <property type="match status" value="1"/>
</dbReference>
<dbReference type="EMBL" id="NGNX01000009">
    <property type="protein sequence ID" value="OYR92588.1"/>
    <property type="molecule type" value="Genomic_DNA"/>
</dbReference>
<dbReference type="InterPro" id="IPR014016">
    <property type="entry name" value="UvrD-like_ATP-bd"/>
</dbReference>
<dbReference type="InterPro" id="IPR014017">
    <property type="entry name" value="DNA_helicase_UvrD-like_C"/>
</dbReference>
<dbReference type="SUPFAM" id="SSF52980">
    <property type="entry name" value="Restriction endonuclease-like"/>
    <property type="match status" value="1"/>
</dbReference>
<dbReference type="InterPro" id="IPR011335">
    <property type="entry name" value="Restrct_endonuc-II-like"/>
</dbReference>
<evidence type="ECO:0000256" key="10">
    <source>
        <dbReference type="ARBA" id="ARBA00023235"/>
    </source>
</evidence>
<reference evidence="17" key="2">
    <citation type="submission" date="2017-05" db="EMBL/GenBank/DDBJ databases">
        <authorList>
            <person name="Lin X.B."/>
            <person name="Stothard P."/>
            <person name="Tasseva G."/>
            <person name="Walter J."/>
        </authorList>
    </citation>
    <scope>NUCLEOTIDE SEQUENCE</scope>
    <source>
        <strain evidence="17">609u</strain>
    </source>
</reference>
<dbReference type="Proteomes" id="UP000216316">
    <property type="component" value="Unassembled WGS sequence"/>
</dbReference>
<feature type="domain" description="UvrD-like helicase C-terminal" evidence="16">
    <location>
        <begin position="497"/>
        <end position="784"/>
    </location>
</feature>